<dbReference type="EMBL" id="JACXVP010000010">
    <property type="protein sequence ID" value="KAG5580120.1"/>
    <property type="molecule type" value="Genomic_DNA"/>
</dbReference>
<feature type="compositionally biased region" description="Basic residues" evidence="1">
    <location>
        <begin position="56"/>
        <end position="76"/>
    </location>
</feature>
<dbReference type="AlphaFoldDB" id="A0A9J5WYV7"/>
<dbReference type="OrthoDB" id="1328074at2759"/>
<gene>
    <name evidence="2" type="ORF">H5410_050747</name>
</gene>
<accession>A0A9J5WYV7</accession>
<protein>
    <submittedName>
        <fullName evidence="2">Uncharacterized protein</fullName>
    </submittedName>
</protein>
<keyword evidence="3" id="KW-1185">Reference proteome</keyword>
<evidence type="ECO:0000313" key="2">
    <source>
        <dbReference type="EMBL" id="KAG5580120.1"/>
    </source>
</evidence>
<evidence type="ECO:0000313" key="3">
    <source>
        <dbReference type="Proteomes" id="UP000824120"/>
    </source>
</evidence>
<reference evidence="2 3" key="1">
    <citation type="submission" date="2020-09" db="EMBL/GenBank/DDBJ databases">
        <title>De no assembly of potato wild relative species, Solanum commersonii.</title>
        <authorList>
            <person name="Cho K."/>
        </authorList>
    </citation>
    <scope>NUCLEOTIDE SEQUENCE [LARGE SCALE GENOMIC DNA]</scope>
    <source>
        <strain evidence="2">LZ3.2</strain>
        <tissue evidence="2">Leaf</tissue>
    </source>
</reference>
<organism evidence="2 3">
    <name type="scientific">Solanum commersonii</name>
    <name type="common">Commerson's wild potato</name>
    <name type="synonym">Commerson's nightshade</name>
    <dbReference type="NCBI Taxonomy" id="4109"/>
    <lineage>
        <taxon>Eukaryota</taxon>
        <taxon>Viridiplantae</taxon>
        <taxon>Streptophyta</taxon>
        <taxon>Embryophyta</taxon>
        <taxon>Tracheophyta</taxon>
        <taxon>Spermatophyta</taxon>
        <taxon>Magnoliopsida</taxon>
        <taxon>eudicotyledons</taxon>
        <taxon>Gunneridae</taxon>
        <taxon>Pentapetalae</taxon>
        <taxon>asterids</taxon>
        <taxon>lamiids</taxon>
        <taxon>Solanales</taxon>
        <taxon>Solanaceae</taxon>
        <taxon>Solanoideae</taxon>
        <taxon>Solaneae</taxon>
        <taxon>Solanum</taxon>
    </lineage>
</organism>
<evidence type="ECO:0000256" key="1">
    <source>
        <dbReference type="SAM" id="MobiDB-lite"/>
    </source>
</evidence>
<name>A0A9J5WYV7_SOLCO</name>
<proteinExistence type="predicted"/>
<sequence length="93" mass="11072">MLGDLPKGRTPPFVLVRKALKEKDKKSDEMISRRFSDNFREAEVYLPMIKNAQLLKAKHKQRSRRRANRRVIRRSRLTLPSDPPTLFSEVYKY</sequence>
<feature type="region of interest" description="Disordered" evidence="1">
    <location>
        <begin position="55"/>
        <end position="81"/>
    </location>
</feature>
<dbReference type="Proteomes" id="UP000824120">
    <property type="component" value="Chromosome 10"/>
</dbReference>
<comment type="caution">
    <text evidence="2">The sequence shown here is derived from an EMBL/GenBank/DDBJ whole genome shotgun (WGS) entry which is preliminary data.</text>
</comment>